<dbReference type="Proteomes" id="UP001237642">
    <property type="component" value="Unassembled WGS sequence"/>
</dbReference>
<evidence type="ECO:0000313" key="1">
    <source>
        <dbReference type="EMBL" id="KAK1387943.1"/>
    </source>
</evidence>
<evidence type="ECO:0000313" key="2">
    <source>
        <dbReference type="Proteomes" id="UP001237642"/>
    </source>
</evidence>
<gene>
    <name evidence="1" type="ORF">POM88_016121</name>
</gene>
<keyword evidence="2" id="KW-1185">Reference proteome</keyword>
<dbReference type="AlphaFoldDB" id="A0AAD8IND5"/>
<reference evidence="1" key="1">
    <citation type="submission" date="2023-02" db="EMBL/GenBank/DDBJ databases">
        <title>Genome of toxic invasive species Heracleum sosnowskyi carries increased number of genes despite the absence of recent whole-genome duplications.</title>
        <authorList>
            <person name="Schelkunov M."/>
            <person name="Shtratnikova V."/>
            <person name="Makarenko M."/>
            <person name="Klepikova A."/>
            <person name="Omelchenko D."/>
            <person name="Novikova G."/>
            <person name="Obukhova E."/>
            <person name="Bogdanov V."/>
            <person name="Penin A."/>
            <person name="Logacheva M."/>
        </authorList>
    </citation>
    <scope>NUCLEOTIDE SEQUENCE</scope>
    <source>
        <strain evidence="1">Hsosn_3</strain>
        <tissue evidence="1">Leaf</tissue>
    </source>
</reference>
<name>A0AAD8IND5_9APIA</name>
<reference evidence="1" key="2">
    <citation type="submission" date="2023-05" db="EMBL/GenBank/DDBJ databases">
        <authorList>
            <person name="Schelkunov M.I."/>
        </authorList>
    </citation>
    <scope>NUCLEOTIDE SEQUENCE</scope>
    <source>
        <strain evidence="1">Hsosn_3</strain>
        <tissue evidence="1">Leaf</tissue>
    </source>
</reference>
<dbReference type="EMBL" id="JAUIZM010000004">
    <property type="protein sequence ID" value="KAK1387943.1"/>
    <property type="molecule type" value="Genomic_DNA"/>
</dbReference>
<sequence length="155" mass="17777">MSWISVLTGYANPKKARSVIINRMTKLIGSLDKAIKETGFNKVCKNVVKSNLRTQVKMYLRPEPVWLIESGAKPQRKEFHRAIGRLKTDYTSDSSKAWNFLAEEPLYKGGLSEEGYKSGRNEDGEEGYKWDEVEGGRYQFLCTTIKILLYNVNFI</sequence>
<protein>
    <submittedName>
        <fullName evidence="1">Uncharacterized protein</fullName>
    </submittedName>
</protein>
<comment type="caution">
    <text evidence="1">The sequence shown here is derived from an EMBL/GenBank/DDBJ whole genome shotgun (WGS) entry which is preliminary data.</text>
</comment>
<accession>A0AAD8IND5</accession>
<organism evidence="1 2">
    <name type="scientific">Heracleum sosnowskyi</name>
    <dbReference type="NCBI Taxonomy" id="360622"/>
    <lineage>
        <taxon>Eukaryota</taxon>
        <taxon>Viridiplantae</taxon>
        <taxon>Streptophyta</taxon>
        <taxon>Embryophyta</taxon>
        <taxon>Tracheophyta</taxon>
        <taxon>Spermatophyta</taxon>
        <taxon>Magnoliopsida</taxon>
        <taxon>eudicotyledons</taxon>
        <taxon>Gunneridae</taxon>
        <taxon>Pentapetalae</taxon>
        <taxon>asterids</taxon>
        <taxon>campanulids</taxon>
        <taxon>Apiales</taxon>
        <taxon>Apiaceae</taxon>
        <taxon>Apioideae</taxon>
        <taxon>apioid superclade</taxon>
        <taxon>Tordylieae</taxon>
        <taxon>Tordyliinae</taxon>
        <taxon>Heracleum</taxon>
    </lineage>
</organism>
<proteinExistence type="predicted"/>